<comment type="caution">
    <text evidence="1">The sequence shown here is derived from an EMBL/GenBank/DDBJ whole genome shotgun (WGS) entry which is preliminary data.</text>
</comment>
<sequence>MSETKKPKRQKVYTLLVEVGRKEDDGLPDGATGAALMCYASGVDEAEAVRETVAVLKQADLAPLDVSGYGTLEERLAEGHDIPDEERVLMQQALDDNAVIVAQMTPFYEGEGETRH</sequence>
<dbReference type="RefSeq" id="WP_028287868.1">
    <property type="nucleotide sequence ID" value="NZ_BMLF01000001.1"/>
</dbReference>
<name>A0A917SWM8_9RHOB</name>
<evidence type="ECO:0000313" key="2">
    <source>
        <dbReference type="Proteomes" id="UP000649829"/>
    </source>
</evidence>
<proteinExistence type="predicted"/>
<dbReference type="Proteomes" id="UP000649829">
    <property type="component" value="Unassembled WGS sequence"/>
</dbReference>
<keyword evidence="2" id="KW-1185">Reference proteome</keyword>
<protein>
    <recommendedName>
        <fullName evidence="3">Type II secretory pathway, component PulF</fullName>
    </recommendedName>
</protein>
<reference evidence="1" key="2">
    <citation type="submission" date="2020-09" db="EMBL/GenBank/DDBJ databases">
        <authorList>
            <person name="Sun Q."/>
            <person name="Zhou Y."/>
        </authorList>
    </citation>
    <scope>NUCLEOTIDE SEQUENCE</scope>
    <source>
        <strain evidence="1">CGMCC 1.6293</strain>
    </source>
</reference>
<accession>A0A917SWM8</accession>
<organism evidence="1 2">
    <name type="scientific">Pseudooceanicola nanhaiensis</name>
    <dbReference type="NCBI Taxonomy" id="375761"/>
    <lineage>
        <taxon>Bacteria</taxon>
        <taxon>Pseudomonadati</taxon>
        <taxon>Pseudomonadota</taxon>
        <taxon>Alphaproteobacteria</taxon>
        <taxon>Rhodobacterales</taxon>
        <taxon>Paracoccaceae</taxon>
        <taxon>Pseudooceanicola</taxon>
    </lineage>
</organism>
<evidence type="ECO:0000313" key="1">
    <source>
        <dbReference type="EMBL" id="GGM00086.1"/>
    </source>
</evidence>
<dbReference type="EMBL" id="BMLF01000001">
    <property type="protein sequence ID" value="GGM00086.1"/>
    <property type="molecule type" value="Genomic_DNA"/>
</dbReference>
<reference evidence="1" key="1">
    <citation type="journal article" date="2014" name="Int. J. Syst. Evol. Microbiol.">
        <title>Complete genome sequence of Corynebacterium casei LMG S-19264T (=DSM 44701T), isolated from a smear-ripened cheese.</title>
        <authorList>
            <consortium name="US DOE Joint Genome Institute (JGI-PGF)"/>
            <person name="Walter F."/>
            <person name="Albersmeier A."/>
            <person name="Kalinowski J."/>
            <person name="Ruckert C."/>
        </authorList>
    </citation>
    <scope>NUCLEOTIDE SEQUENCE</scope>
    <source>
        <strain evidence="1">CGMCC 1.6293</strain>
    </source>
</reference>
<gene>
    <name evidence="1" type="ORF">GCM10011534_22390</name>
</gene>
<evidence type="ECO:0008006" key="3">
    <source>
        <dbReference type="Google" id="ProtNLM"/>
    </source>
</evidence>
<dbReference type="AlphaFoldDB" id="A0A917SWM8"/>